<dbReference type="InterPro" id="IPR004358">
    <property type="entry name" value="Sig_transdc_His_kin-like_C"/>
</dbReference>
<evidence type="ECO:0000259" key="8">
    <source>
        <dbReference type="PROSITE" id="PS50112"/>
    </source>
</evidence>
<dbReference type="Pfam" id="PF13188">
    <property type="entry name" value="PAS_8"/>
    <property type="match status" value="1"/>
</dbReference>
<dbReference type="InterPro" id="IPR036890">
    <property type="entry name" value="HATPase_C_sf"/>
</dbReference>
<dbReference type="GO" id="GO:0005524">
    <property type="term" value="F:ATP binding"/>
    <property type="evidence" value="ECO:0007669"/>
    <property type="project" value="UniProtKB-KW"/>
</dbReference>
<feature type="region of interest" description="Disordered" evidence="6">
    <location>
        <begin position="1139"/>
        <end position="1168"/>
    </location>
</feature>
<feature type="compositionally biased region" description="Low complexity" evidence="6">
    <location>
        <begin position="860"/>
        <end position="869"/>
    </location>
</feature>
<evidence type="ECO:0000256" key="1">
    <source>
        <dbReference type="ARBA" id="ARBA00000085"/>
    </source>
</evidence>
<feature type="region of interest" description="Disordered" evidence="6">
    <location>
        <begin position="545"/>
        <end position="567"/>
    </location>
</feature>
<dbReference type="GO" id="GO:0009927">
    <property type="term" value="F:histidine phosphotransfer kinase activity"/>
    <property type="evidence" value="ECO:0007669"/>
    <property type="project" value="TreeGrafter"/>
</dbReference>
<feature type="region of interest" description="Disordered" evidence="6">
    <location>
        <begin position="672"/>
        <end position="705"/>
    </location>
</feature>
<feature type="compositionally biased region" description="Low complexity" evidence="6">
    <location>
        <begin position="1060"/>
        <end position="1111"/>
    </location>
</feature>
<feature type="region of interest" description="Disordered" evidence="6">
    <location>
        <begin position="859"/>
        <end position="882"/>
    </location>
</feature>
<feature type="domain" description="PAS" evidence="8">
    <location>
        <begin position="1318"/>
        <end position="1388"/>
    </location>
</feature>
<name>A0AAU7XAJ3_9HYPH</name>
<dbReference type="InterPro" id="IPR035965">
    <property type="entry name" value="PAS-like_dom_sf"/>
</dbReference>
<dbReference type="Gene3D" id="1.10.287.130">
    <property type="match status" value="1"/>
</dbReference>
<dbReference type="SUPFAM" id="SSF47384">
    <property type="entry name" value="Homodimeric domain of signal transducing histidine kinase"/>
    <property type="match status" value="1"/>
</dbReference>
<evidence type="ECO:0000313" key="9">
    <source>
        <dbReference type="EMBL" id="XBY44960.1"/>
    </source>
</evidence>
<dbReference type="InterPro" id="IPR036097">
    <property type="entry name" value="HisK_dim/P_sf"/>
</dbReference>
<dbReference type="EMBL" id="CP158568">
    <property type="protein sequence ID" value="XBY44960.1"/>
    <property type="molecule type" value="Genomic_DNA"/>
</dbReference>
<dbReference type="GO" id="GO:0005886">
    <property type="term" value="C:plasma membrane"/>
    <property type="evidence" value="ECO:0007669"/>
    <property type="project" value="TreeGrafter"/>
</dbReference>
<evidence type="ECO:0000256" key="5">
    <source>
        <dbReference type="ARBA" id="ARBA00022777"/>
    </source>
</evidence>
<dbReference type="InterPro" id="IPR005467">
    <property type="entry name" value="His_kinase_dom"/>
</dbReference>
<feature type="compositionally biased region" description="Low complexity" evidence="6">
    <location>
        <begin position="233"/>
        <end position="251"/>
    </location>
</feature>
<feature type="compositionally biased region" description="Low complexity" evidence="6">
    <location>
        <begin position="918"/>
        <end position="952"/>
    </location>
</feature>
<feature type="region of interest" description="Disordered" evidence="6">
    <location>
        <begin position="999"/>
        <end position="1124"/>
    </location>
</feature>
<dbReference type="EC" id="2.7.13.3" evidence="2"/>
<evidence type="ECO:0000259" key="7">
    <source>
        <dbReference type="PROSITE" id="PS50109"/>
    </source>
</evidence>
<dbReference type="GO" id="GO:0000155">
    <property type="term" value="F:phosphorelay sensor kinase activity"/>
    <property type="evidence" value="ECO:0007669"/>
    <property type="project" value="InterPro"/>
</dbReference>
<dbReference type="KEGG" id="mflg:ABS361_01245"/>
<evidence type="ECO:0000256" key="6">
    <source>
        <dbReference type="SAM" id="MobiDB-lite"/>
    </source>
</evidence>
<feature type="region of interest" description="Disordered" evidence="6">
    <location>
        <begin position="228"/>
        <end position="251"/>
    </location>
</feature>
<dbReference type="RefSeq" id="WP_407050052.1">
    <property type="nucleotide sequence ID" value="NZ_CP158568.1"/>
</dbReference>
<dbReference type="InterPro" id="IPR000014">
    <property type="entry name" value="PAS"/>
</dbReference>
<dbReference type="PROSITE" id="PS50112">
    <property type="entry name" value="PAS"/>
    <property type="match status" value="1"/>
</dbReference>
<dbReference type="PANTHER" id="PTHR43047">
    <property type="entry name" value="TWO-COMPONENT HISTIDINE PROTEIN KINASE"/>
    <property type="match status" value="1"/>
</dbReference>
<dbReference type="GO" id="GO:0006355">
    <property type="term" value="P:regulation of DNA-templated transcription"/>
    <property type="evidence" value="ECO:0007669"/>
    <property type="project" value="InterPro"/>
</dbReference>
<dbReference type="Pfam" id="PF02518">
    <property type="entry name" value="HATPase_c"/>
    <property type="match status" value="1"/>
</dbReference>
<reference evidence="9" key="1">
    <citation type="submission" date="2024-06" db="EMBL/GenBank/DDBJ databases">
        <title>Methylostella associata gen. nov., sp. nov., a novel Ancalomicrobiaceae-affiliated facultatively methylotrophic bacteria that feed on methanotrophs of the genus Methylococcus.</title>
        <authorList>
            <person name="Saltykova V."/>
            <person name="Danilova O.V."/>
            <person name="Oshkin I.Y."/>
            <person name="Belova S.E."/>
            <person name="Pimenov N.V."/>
            <person name="Dedysh S.N."/>
        </authorList>
    </citation>
    <scope>NUCLEOTIDE SEQUENCE</scope>
    <source>
        <strain evidence="9">S20</strain>
    </source>
</reference>
<dbReference type="SMART" id="SM00091">
    <property type="entry name" value="PAS"/>
    <property type="match status" value="2"/>
</dbReference>
<evidence type="ECO:0000256" key="2">
    <source>
        <dbReference type="ARBA" id="ARBA00012438"/>
    </source>
</evidence>
<dbReference type="Pfam" id="PF00512">
    <property type="entry name" value="HisKA"/>
    <property type="match status" value="1"/>
</dbReference>
<feature type="region of interest" description="Disordered" evidence="6">
    <location>
        <begin position="898"/>
        <end position="978"/>
    </location>
</feature>
<protein>
    <recommendedName>
        <fullName evidence="2">histidine kinase</fullName>
        <ecNumber evidence="2">2.7.13.3</ecNumber>
    </recommendedName>
</protein>
<dbReference type="SMART" id="SM00387">
    <property type="entry name" value="HATPase_c"/>
    <property type="match status" value="1"/>
</dbReference>
<evidence type="ECO:0000256" key="4">
    <source>
        <dbReference type="ARBA" id="ARBA00022679"/>
    </source>
</evidence>
<proteinExistence type="predicted"/>
<dbReference type="InterPro" id="IPR003594">
    <property type="entry name" value="HATPase_dom"/>
</dbReference>
<dbReference type="NCBIfam" id="TIGR00229">
    <property type="entry name" value="sensory_box"/>
    <property type="match status" value="1"/>
</dbReference>
<keyword evidence="4" id="KW-0808">Transferase</keyword>
<dbReference type="InterPro" id="IPR013767">
    <property type="entry name" value="PAS_fold"/>
</dbReference>
<feature type="region of interest" description="Disordered" evidence="6">
    <location>
        <begin position="622"/>
        <end position="644"/>
    </location>
</feature>
<dbReference type="CDD" id="cd00082">
    <property type="entry name" value="HisKA"/>
    <property type="match status" value="1"/>
</dbReference>
<feature type="compositionally biased region" description="Polar residues" evidence="6">
    <location>
        <begin position="953"/>
        <end position="965"/>
    </location>
</feature>
<comment type="catalytic activity">
    <reaction evidence="1">
        <text>ATP + protein L-histidine = ADP + protein N-phospho-L-histidine.</text>
        <dbReference type="EC" id="2.7.13.3"/>
    </reaction>
</comment>
<keyword evidence="5" id="KW-0418">Kinase</keyword>
<feature type="region of interest" description="Disordered" evidence="6">
    <location>
        <begin position="771"/>
        <end position="796"/>
    </location>
</feature>
<dbReference type="PROSITE" id="PS50109">
    <property type="entry name" value="HIS_KIN"/>
    <property type="match status" value="1"/>
</dbReference>
<dbReference type="Gene3D" id="3.30.450.20">
    <property type="entry name" value="PAS domain"/>
    <property type="match status" value="1"/>
</dbReference>
<dbReference type="PRINTS" id="PR00344">
    <property type="entry name" value="BCTRLSENSOR"/>
</dbReference>
<feature type="region of interest" description="Disordered" evidence="6">
    <location>
        <begin position="813"/>
        <end position="846"/>
    </location>
</feature>
<dbReference type="PANTHER" id="PTHR43047:SF72">
    <property type="entry name" value="OSMOSENSING HISTIDINE PROTEIN KINASE SLN1"/>
    <property type="match status" value="1"/>
</dbReference>
<sequence length="1687" mass="170732">MKTRFEILSLAALPAVARRFEDGRPLLVFAEDGRTLLAANAGGFARIGATTAEARRAAVGGAVAGLDARLADRVARFAADAEVGATASELLRYFQGFKPVLVQIGLEKAASPEAGVAVLLTFEAAGTRSAEVGDIGAALDGFTGADGLVAAFDAEGDVLAASGDHGVLDDAHEEIEAIVEAADHLPLHAATVEKAGTARDVAVVTVPGEGRVRRLLYVGGVRPAPAMSASQDASAESPVAPVASAEGEAAAADDVPLVDTAPVELVPGELVPGGTGTVGAVDAYSAFVVPAAETPPPVFDRDHLMSDASTGAASEADADGEPGSVEFLAEALPVDHPVVAVEPPSAVLLAGLETATPSQPYPAMTEAELGEAIGFATGRTSVGAPAEAGPGLEPTTAPPDTVAEAPSGFRFRASDRTIKFAWQMDAERRFTFVSDLLASAVGPRAADIVGRTWSEVATAYGLDPDGGIARSLDRRDTWSGRTALWPVEGEALRVPVDLAALPAFGRSRSFEGYRGFGTIRANETVPDPTGFGLILAGAVAVAEEGDGAPAPSDEHTPSDGKAAPTVAAGTVDAGPANAAATHGTEAMAQGAVATAGVVGVVQALSPVVGHGVAEEHTAPEMAAGEDATAEHSTSEIEPAATGESAVAADAALSIAPAPSEPEVADAATVAPMAAEPETPPHAEADAPATDRSAVSEGSATEHGGAVAAAEVVSTDGAVPVLPAPVVAPPRRGAIEVTMAAAFGFSSMRAHSVVPAAGAAEPRRDAAADVVPASEAPMRDGVDAEHETPTETPHNVLSDASDAIRSDVVGTGMAAAPAGEAETSAKADRESEGATGLVEAPDQPAPADVHPAAVIETGHGASDAASIEPSIPSPEEPAAADHTNGVAATEADIAEVAAPEAGASEKTASEVTGSEASVSEPSAPGQAASPPASHIGPADASAASAPEAGSAASTRVTTLPSKTGSKIVTLASATRLLPETNRLSGPERVAFRQIAEALGARIEGDEPAARAEAKSPAGEAAHPAPTEPSVAADATQPAAHDGGPAEEALAGTVALEAPASVAAVTTETADPAEPAATPPSEAAPSSVEATIAQAPAETPAPDAPAHGADAEATQAHGDRPVDAPAGFIDDAVAEPVDGAHAPAAEPVSPADAEDLSGTPEPQASASAETAVAPVALASVEEPSPARQQDARLLDRLPLAAAIIHDERIDYANDAFLKLLGYADLAELVGAGGLDAMFAGPHAARRSAGEGTQPIPVLAKDGSVVPVDAYLATVPWNGGTGLMLTLDRLDDRAPVAIPALPAPAVAGEAGGRALHEALDRVAELEAIVDTATDGVIMLAVDGTVLACNRAAEALFGMDRKEMVGKGLSGLLAPESRRSAMDYLDGLARNGVASVLNDGREVIGQVAPEGLIPLFMTIGRISAGDSAKFCAVLRDITQWKKSEEDLTAERKRAEEASVHKSDFLAKISHEIRTPLNAIIGFSEVMIDERFGAIGNDRYKDYLRDIHTSGTHIMSLINDLLDLSKVEAGKMDLRFEAVGLGELLAECVAIMQPQANRERIIIRTSLPASVPPVVADPRSVRQIVLNLLSNAVKFTPAGGQVIVSTSFEDTGEVVMRVRDTGYGMTEKEIETALEPFRQLHTARAKGAGTGLGLPLTKALTEANRASFKIDSAVNQGTLVTITFPVTRVLAN</sequence>
<dbReference type="InterPro" id="IPR003661">
    <property type="entry name" value="HisK_dim/P_dom"/>
</dbReference>
<dbReference type="Pfam" id="PF00989">
    <property type="entry name" value="PAS"/>
    <property type="match status" value="1"/>
</dbReference>
<feature type="compositionally biased region" description="Basic and acidic residues" evidence="6">
    <location>
        <begin position="776"/>
        <end position="788"/>
    </location>
</feature>
<feature type="compositionally biased region" description="Basic and acidic residues" evidence="6">
    <location>
        <begin position="822"/>
        <end position="831"/>
    </location>
</feature>
<feature type="domain" description="Histidine kinase" evidence="7">
    <location>
        <begin position="1463"/>
        <end position="1683"/>
    </location>
</feature>
<dbReference type="Gene3D" id="3.30.565.10">
    <property type="entry name" value="Histidine kinase-like ATPase, C-terminal domain"/>
    <property type="match status" value="1"/>
</dbReference>
<feature type="compositionally biased region" description="Basic and acidic residues" evidence="6">
    <location>
        <begin position="1001"/>
        <end position="1012"/>
    </location>
</feature>
<keyword evidence="9" id="KW-0067">ATP-binding</keyword>
<dbReference type="SUPFAM" id="SSF55785">
    <property type="entry name" value="PYP-like sensor domain (PAS domain)"/>
    <property type="match status" value="2"/>
</dbReference>
<dbReference type="SMART" id="SM00388">
    <property type="entry name" value="HisKA"/>
    <property type="match status" value="1"/>
</dbReference>
<keyword evidence="3" id="KW-0597">Phosphoprotein</keyword>
<gene>
    <name evidence="9" type="ORF">ABS361_01245</name>
</gene>
<dbReference type="CDD" id="cd00130">
    <property type="entry name" value="PAS"/>
    <property type="match status" value="1"/>
</dbReference>
<organism evidence="9">
    <name type="scientific">Methyloraptor flagellatus</name>
    <dbReference type="NCBI Taxonomy" id="3162530"/>
    <lineage>
        <taxon>Bacteria</taxon>
        <taxon>Pseudomonadati</taxon>
        <taxon>Pseudomonadota</taxon>
        <taxon>Alphaproteobacteria</taxon>
        <taxon>Hyphomicrobiales</taxon>
        <taxon>Ancalomicrobiaceae</taxon>
        <taxon>Methyloraptor</taxon>
    </lineage>
</organism>
<keyword evidence="9" id="KW-0547">Nucleotide-binding</keyword>
<accession>A0AAU7XAJ3</accession>
<evidence type="ECO:0000256" key="3">
    <source>
        <dbReference type="ARBA" id="ARBA00022553"/>
    </source>
</evidence>
<dbReference type="SUPFAM" id="SSF55874">
    <property type="entry name" value="ATPase domain of HSP90 chaperone/DNA topoisomerase II/histidine kinase"/>
    <property type="match status" value="1"/>
</dbReference>